<keyword evidence="8" id="KW-1185">Reference proteome</keyword>
<protein>
    <recommendedName>
        <fullName evidence="6">Exonuclease domain-containing protein</fullName>
    </recommendedName>
</protein>
<evidence type="ECO:0000313" key="8">
    <source>
        <dbReference type="Proteomes" id="UP000011761"/>
    </source>
</evidence>
<keyword evidence="2" id="KW-0540">Nuclease</keyword>
<sequence length="640" mass="70900">MVFSTTNLFKGIPCPEGERCKLTNCIFAHNLRPKASAELTRTTSEATQQQYELEAPADPAPKRRRLTYEKPEDKPPSQADLIRTQLLQERKALNGSDTTFTNVKPVTPTSLKRSVSPPAKASSKATSPVANATNISSDKPKTTHGYVREEKVALNPRLIPNDPAGHAKRMLYLKHLHGEMVRLNEELRDRKQVQYKNGLMLSETELIRLALDEEEKLAREQGNVYANVIKLRIGAYKKMRVDAWIMHVMSTSLFKQKQQTLAKPKVGLDAPIVIETGLTPDEEASILPQLTIKNQKALDKFGYIPTPPTSDQAAEAAAAVEASKNYEECDRCMARFQVFPQRNEEGLLTSNGKCRHHPMRKVYPQRSKADTGPKEAFYPCCNEPVGRAGCTVEEHHVFKASSPARLAAVMPFIFTPENESPAKDAHGNVAKAVALDCEMGYTTLGFELIRLTAVSFPEGEKLIDVLVRPLGIVLDLNSRFSGVSLESMANAVPYTHHHDAIPAPQLKNTLDDSPPPPALPIVNSPSAARDLLCSFITPTTPLIGHAIDNDLNVVRLCHPTIIDTIMLYPHPRGLPMRYALRMLSSKYLNRGIQLGGDKGHDSLEDARATGDLVRVKVGEKWKMLKMAGWKFVEGELVPPL</sequence>
<feature type="compositionally biased region" description="Low complexity" evidence="5">
    <location>
        <begin position="114"/>
        <end position="130"/>
    </location>
</feature>
<feature type="region of interest" description="Disordered" evidence="5">
    <location>
        <begin position="38"/>
        <end position="63"/>
    </location>
</feature>
<feature type="domain" description="Exonuclease" evidence="6">
    <location>
        <begin position="431"/>
        <end position="622"/>
    </location>
</feature>
<dbReference type="GO" id="GO:0003676">
    <property type="term" value="F:nucleic acid binding"/>
    <property type="evidence" value="ECO:0007669"/>
    <property type="project" value="InterPro"/>
</dbReference>
<dbReference type="InterPro" id="IPR036397">
    <property type="entry name" value="RNaseH_sf"/>
</dbReference>
<keyword evidence="3" id="KW-0378">Hydrolase</keyword>
<dbReference type="Gene3D" id="3.30.420.10">
    <property type="entry name" value="Ribonuclease H-like superfamily/Ribonuclease H"/>
    <property type="match status" value="1"/>
</dbReference>
<dbReference type="PANTHER" id="PTHR12801">
    <property type="entry name" value="RNA EXONUCLEASE REXO1 / RECO3 FAMILY MEMBER-RELATED"/>
    <property type="match status" value="1"/>
</dbReference>
<evidence type="ECO:0000313" key="7">
    <source>
        <dbReference type="EMBL" id="EMC98979.1"/>
    </source>
</evidence>
<dbReference type="RefSeq" id="XP_007673665.1">
    <property type="nucleotide sequence ID" value="XM_007675475.1"/>
</dbReference>
<reference evidence="7 8" key="1">
    <citation type="journal article" date="2012" name="PLoS Pathog.">
        <title>Diverse lifestyles and strategies of plant pathogenesis encoded in the genomes of eighteen Dothideomycetes fungi.</title>
        <authorList>
            <person name="Ohm R.A."/>
            <person name="Feau N."/>
            <person name="Henrissat B."/>
            <person name="Schoch C.L."/>
            <person name="Horwitz B.A."/>
            <person name="Barry K.W."/>
            <person name="Condon B.J."/>
            <person name="Copeland A.C."/>
            <person name="Dhillon B."/>
            <person name="Glaser F."/>
            <person name="Hesse C.N."/>
            <person name="Kosti I."/>
            <person name="LaButti K."/>
            <person name="Lindquist E.A."/>
            <person name="Lucas S."/>
            <person name="Salamov A.A."/>
            <person name="Bradshaw R.E."/>
            <person name="Ciuffetti L."/>
            <person name="Hamelin R.C."/>
            <person name="Kema G.H.J."/>
            <person name="Lawrence C."/>
            <person name="Scott J.A."/>
            <person name="Spatafora J.W."/>
            <person name="Turgeon B.G."/>
            <person name="de Wit P.J.G.M."/>
            <person name="Zhong S."/>
            <person name="Goodwin S.B."/>
            <person name="Grigoriev I.V."/>
        </authorList>
    </citation>
    <scope>NUCLEOTIDE SEQUENCE [LARGE SCALE GENOMIC DNA]</scope>
    <source>
        <strain evidence="7 8">UAMH 10762</strain>
    </source>
</reference>
<name>M2NHZ7_BAUPA</name>
<dbReference type="InterPro" id="IPR012337">
    <property type="entry name" value="RNaseH-like_sf"/>
</dbReference>
<feature type="compositionally biased region" description="Polar residues" evidence="5">
    <location>
        <begin position="39"/>
        <end position="51"/>
    </location>
</feature>
<dbReference type="InterPro" id="IPR047021">
    <property type="entry name" value="REXO1/3/4-like"/>
</dbReference>
<dbReference type="HOGENOM" id="CLU_022453_4_0_1"/>
<gene>
    <name evidence="7" type="ORF">BAUCODRAFT_52429</name>
</gene>
<dbReference type="GeneID" id="19115150"/>
<dbReference type="KEGG" id="bcom:BAUCODRAFT_52429"/>
<keyword evidence="4" id="KW-0269">Exonuclease</keyword>
<dbReference type="InterPro" id="IPR013520">
    <property type="entry name" value="Ribonucl_H"/>
</dbReference>
<dbReference type="InterPro" id="IPR034922">
    <property type="entry name" value="REX1-like_exo"/>
</dbReference>
<dbReference type="PANTHER" id="PTHR12801:SF112">
    <property type="entry name" value="RNA EXONUCLEASE 3"/>
    <property type="match status" value="1"/>
</dbReference>
<feature type="region of interest" description="Disordered" evidence="5">
    <location>
        <begin position="92"/>
        <end position="143"/>
    </location>
</feature>
<dbReference type="OMA" id="GQCTYHP"/>
<dbReference type="GO" id="GO:0004527">
    <property type="term" value="F:exonuclease activity"/>
    <property type="evidence" value="ECO:0007669"/>
    <property type="project" value="UniProtKB-KW"/>
</dbReference>
<evidence type="ECO:0000256" key="2">
    <source>
        <dbReference type="ARBA" id="ARBA00022722"/>
    </source>
</evidence>
<dbReference type="OrthoDB" id="3996471at2759"/>
<dbReference type="SMART" id="SM00479">
    <property type="entry name" value="EXOIII"/>
    <property type="match status" value="1"/>
</dbReference>
<dbReference type="AlphaFoldDB" id="M2NHZ7"/>
<comment type="similarity">
    <text evidence="1">Belongs to the REXO1/REXO3 family.</text>
</comment>
<dbReference type="eggNOG" id="KOG2248">
    <property type="taxonomic scope" value="Eukaryota"/>
</dbReference>
<evidence type="ECO:0000259" key="6">
    <source>
        <dbReference type="SMART" id="SM00479"/>
    </source>
</evidence>
<evidence type="ECO:0000256" key="5">
    <source>
        <dbReference type="SAM" id="MobiDB-lite"/>
    </source>
</evidence>
<evidence type="ECO:0000256" key="3">
    <source>
        <dbReference type="ARBA" id="ARBA00022801"/>
    </source>
</evidence>
<evidence type="ECO:0000256" key="1">
    <source>
        <dbReference type="ARBA" id="ARBA00006357"/>
    </source>
</evidence>
<evidence type="ECO:0000256" key="4">
    <source>
        <dbReference type="ARBA" id="ARBA00022839"/>
    </source>
</evidence>
<dbReference type="GO" id="GO:0005634">
    <property type="term" value="C:nucleus"/>
    <property type="evidence" value="ECO:0007669"/>
    <property type="project" value="TreeGrafter"/>
</dbReference>
<accession>M2NHZ7</accession>
<feature type="non-terminal residue" evidence="7">
    <location>
        <position position="640"/>
    </location>
</feature>
<dbReference type="STRING" id="717646.M2NHZ7"/>
<dbReference type="SUPFAM" id="SSF53098">
    <property type="entry name" value="Ribonuclease H-like"/>
    <property type="match status" value="1"/>
</dbReference>
<dbReference type="EMBL" id="KB445552">
    <property type="protein sequence ID" value="EMC98979.1"/>
    <property type="molecule type" value="Genomic_DNA"/>
</dbReference>
<proteinExistence type="inferred from homology"/>
<dbReference type="CDD" id="cd06145">
    <property type="entry name" value="REX1_like"/>
    <property type="match status" value="1"/>
</dbReference>
<organism evidence="7 8">
    <name type="scientific">Baudoinia panamericana (strain UAMH 10762)</name>
    <name type="common">Angels' share fungus</name>
    <name type="synonym">Baudoinia compniacensis (strain UAMH 10762)</name>
    <dbReference type="NCBI Taxonomy" id="717646"/>
    <lineage>
        <taxon>Eukaryota</taxon>
        <taxon>Fungi</taxon>
        <taxon>Dikarya</taxon>
        <taxon>Ascomycota</taxon>
        <taxon>Pezizomycotina</taxon>
        <taxon>Dothideomycetes</taxon>
        <taxon>Dothideomycetidae</taxon>
        <taxon>Mycosphaerellales</taxon>
        <taxon>Teratosphaeriaceae</taxon>
        <taxon>Baudoinia</taxon>
    </lineage>
</organism>
<dbReference type="Proteomes" id="UP000011761">
    <property type="component" value="Unassembled WGS sequence"/>
</dbReference>
<feature type="compositionally biased region" description="Polar residues" evidence="5">
    <location>
        <begin position="95"/>
        <end position="113"/>
    </location>
</feature>